<evidence type="ECO:0000313" key="3">
    <source>
        <dbReference type="Proteomes" id="UP001633002"/>
    </source>
</evidence>
<sequence>MRKGAIMLIPKLDQRDRMKDWRPISLLGITYKIISKLLVERLKPLLPQLINPQQTGFVHGRSIFDVILAVKLGQEWAKLLGQQSVLLKLDFVKAYDMGCRIAPLLFALSTQPLMAMLNSAQVEGRLQGLEVVNGRQILDAFFADDTRIKRIGRVQQQAFSILN</sequence>
<organism evidence="2 3">
    <name type="scientific">Riccia sorocarpa</name>
    <dbReference type="NCBI Taxonomy" id="122646"/>
    <lineage>
        <taxon>Eukaryota</taxon>
        <taxon>Viridiplantae</taxon>
        <taxon>Streptophyta</taxon>
        <taxon>Embryophyta</taxon>
        <taxon>Marchantiophyta</taxon>
        <taxon>Marchantiopsida</taxon>
        <taxon>Marchantiidae</taxon>
        <taxon>Marchantiales</taxon>
        <taxon>Ricciaceae</taxon>
        <taxon>Riccia</taxon>
    </lineage>
</organism>
<proteinExistence type="predicted"/>
<dbReference type="InterPro" id="IPR000477">
    <property type="entry name" value="RT_dom"/>
</dbReference>
<dbReference type="Proteomes" id="UP001633002">
    <property type="component" value="Unassembled WGS sequence"/>
</dbReference>
<dbReference type="Pfam" id="PF00078">
    <property type="entry name" value="RVT_1"/>
    <property type="match status" value="1"/>
</dbReference>
<dbReference type="CDD" id="cd01650">
    <property type="entry name" value="RT_nLTR_like"/>
    <property type="match status" value="1"/>
</dbReference>
<comment type="caution">
    <text evidence="2">The sequence shown here is derived from an EMBL/GenBank/DDBJ whole genome shotgun (WGS) entry which is preliminary data.</text>
</comment>
<evidence type="ECO:0000259" key="1">
    <source>
        <dbReference type="Pfam" id="PF00078"/>
    </source>
</evidence>
<feature type="domain" description="Reverse transcriptase" evidence="1">
    <location>
        <begin position="9"/>
        <end position="96"/>
    </location>
</feature>
<accession>A0ABD3I5A8</accession>
<protein>
    <recommendedName>
        <fullName evidence="1">Reverse transcriptase domain-containing protein</fullName>
    </recommendedName>
</protein>
<gene>
    <name evidence="2" type="ORF">R1sor_011706</name>
</gene>
<reference evidence="2 3" key="1">
    <citation type="submission" date="2024-09" db="EMBL/GenBank/DDBJ databases">
        <title>Chromosome-scale assembly of Riccia sorocarpa.</title>
        <authorList>
            <person name="Paukszto L."/>
        </authorList>
    </citation>
    <scope>NUCLEOTIDE SEQUENCE [LARGE SCALE GENOMIC DNA]</scope>
    <source>
        <strain evidence="2">LP-2024</strain>
        <tissue evidence="2">Aerial parts of the thallus</tissue>
    </source>
</reference>
<evidence type="ECO:0000313" key="2">
    <source>
        <dbReference type="EMBL" id="KAL3697630.1"/>
    </source>
</evidence>
<dbReference type="EMBL" id="JBJQOH010000002">
    <property type="protein sequence ID" value="KAL3697630.1"/>
    <property type="molecule type" value="Genomic_DNA"/>
</dbReference>
<dbReference type="PANTHER" id="PTHR19446">
    <property type="entry name" value="REVERSE TRANSCRIPTASES"/>
    <property type="match status" value="1"/>
</dbReference>
<dbReference type="AlphaFoldDB" id="A0ABD3I5A8"/>
<keyword evidence="3" id="KW-1185">Reference proteome</keyword>
<name>A0ABD3I5A8_9MARC</name>